<sequence>MFSHEGGLGAKGIRLKTGIASDNSVQKALDTLKSSPEIRRDVIQKARAAQEHMNTHNWGNNKNRAVELQFLIKALEKLG</sequence>
<dbReference type="Proteomes" id="UP000470951">
    <property type="component" value="Unassembled WGS sequence"/>
</dbReference>
<accession>A0A7K3R8X6</accession>
<gene>
    <name evidence="1" type="ORF">G3I58_11440</name>
</gene>
<evidence type="ECO:0000313" key="2">
    <source>
        <dbReference type="Proteomes" id="UP000470951"/>
    </source>
</evidence>
<proteinExistence type="predicted"/>
<name>A0A7K3R8X6_STRAQ</name>
<evidence type="ECO:0000313" key="1">
    <source>
        <dbReference type="EMBL" id="NEB98585.1"/>
    </source>
</evidence>
<dbReference type="EMBL" id="JAAGMS010000125">
    <property type="protein sequence ID" value="NEB98585.1"/>
    <property type="molecule type" value="Genomic_DNA"/>
</dbReference>
<dbReference type="RefSeq" id="WP_164217517.1">
    <property type="nucleotide sequence ID" value="NZ_JAAGMS010000125.1"/>
</dbReference>
<organism evidence="1 2">
    <name type="scientific">Streptomyces anulatus</name>
    <name type="common">Streptomyces chrysomallus</name>
    <dbReference type="NCBI Taxonomy" id="1892"/>
    <lineage>
        <taxon>Bacteria</taxon>
        <taxon>Bacillati</taxon>
        <taxon>Actinomycetota</taxon>
        <taxon>Actinomycetes</taxon>
        <taxon>Kitasatosporales</taxon>
        <taxon>Streptomycetaceae</taxon>
        <taxon>Streptomyces</taxon>
    </lineage>
</organism>
<protein>
    <submittedName>
        <fullName evidence="1">Uncharacterized protein</fullName>
    </submittedName>
</protein>
<comment type="caution">
    <text evidence="1">The sequence shown here is derived from an EMBL/GenBank/DDBJ whole genome shotgun (WGS) entry which is preliminary data.</text>
</comment>
<reference evidence="1 2" key="1">
    <citation type="submission" date="2020-01" db="EMBL/GenBank/DDBJ databases">
        <title>Insect and environment-associated Actinomycetes.</title>
        <authorList>
            <person name="Currrie C."/>
            <person name="Chevrette M."/>
            <person name="Carlson C."/>
            <person name="Stubbendieck R."/>
            <person name="Wendt-Pienkowski E."/>
        </authorList>
    </citation>
    <scope>NUCLEOTIDE SEQUENCE [LARGE SCALE GENOMIC DNA]</scope>
    <source>
        <strain evidence="1 2">SID7903</strain>
    </source>
</reference>
<dbReference type="AlphaFoldDB" id="A0A7K3R8X6"/>